<dbReference type="Pfam" id="PF11751">
    <property type="entry name" value="PorP_SprF"/>
    <property type="match status" value="1"/>
</dbReference>
<gene>
    <name evidence="2" type="ORF">A3860_16085</name>
</gene>
<protein>
    <recommendedName>
        <fullName evidence="4">Type IX secretion system membrane protein PorP/SprF</fullName>
    </recommendedName>
</protein>
<feature type="signal peptide" evidence="1">
    <location>
        <begin position="1"/>
        <end position="22"/>
    </location>
</feature>
<dbReference type="NCBIfam" id="TIGR03519">
    <property type="entry name" value="T9SS_PorP_fam"/>
    <property type="match status" value="1"/>
</dbReference>
<dbReference type="STRING" id="1703345.A3860_16085"/>
<keyword evidence="3" id="KW-1185">Reference proteome</keyword>
<evidence type="ECO:0000313" key="3">
    <source>
        <dbReference type="Proteomes" id="UP000192796"/>
    </source>
</evidence>
<proteinExistence type="predicted"/>
<dbReference type="OrthoDB" id="1186563at2"/>
<dbReference type="Proteomes" id="UP000192796">
    <property type="component" value="Unassembled WGS sequence"/>
</dbReference>
<sequence length="333" mass="36504">MRYLIKTGLLLMTLVTAITGHSQTDPHFSQYYAYPLWLNPALTGAIDGNYRVTAMYRSQWGGISNPFSTPGVSADIVTNKNVSLGLNIMNLRAGSIGYGYLTGYATMAYNGVRFGYHQISMGMAFGVINRRFDPGKFTTGSMWNPNTGYTNETFSEPLAKTSAIAFDAGVGAVYYDGTPGKKANFFGGISAYHLTQPQDPFLSGDTASHGKMPMRLTAHGGLKFNVNEDVSITPNLLYMRQGKSEEKMIGAYAQMRVNETTDFLLGANYRFKDAVSPYVGVYYKNYMISASYDVNMSDLGKVAGNANNFEISITLIGRKSVKQDAVPFVCPRL</sequence>
<evidence type="ECO:0000256" key="1">
    <source>
        <dbReference type="SAM" id="SignalP"/>
    </source>
</evidence>
<dbReference type="EMBL" id="LVYD01000024">
    <property type="protein sequence ID" value="OQP65191.1"/>
    <property type="molecule type" value="Genomic_DNA"/>
</dbReference>
<comment type="caution">
    <text evidence="2">The sequence shown here is derived from an EMBL/GenBank/DDBJ whole genome shotgun (WGS) entry which is preliminary data.</text>
</comment>
<evidence type="ECO:0000313" key="2">
    <source>
        <dbReference type="EMBL" id="OQP65191.1"/>
    </source>
</evidence>
<dbReference type="AlphaFoldDB" id="A0A1V9G3J8"/>
<accession>A0A1V9G3J8</accession>
<reference evidence="2 3" key="1">
    <citation type="submission" date="2016-03" db="EMBL/GenBank/DDBJ databases">
        <title>Niastella vici sp. nov., isolated from farmland soil.</title>
        <authorList>
            <person name="Chen L."/>
            <person name="Wang D."/>
            <person name="Yang S."/>
            <person name="Wang G."/>
        </authorList>
    </citation>
    <scope>NUCLEOTIDE SEQUENCE [LARGE SCALE GENOMIC DNA]</scope>
    <source>
        <strain evidence="2 3">DJ57</strain>
    </source>
</reference>
<name>A0A1V9G3J8_9BACT</name>
<organism evidence="2 3">
    <name type="scientific">Niastella vici</name>
    <dbReference type="NCBI Taxonomy" id="1703345"/>
    <lineage>
        <taxon>Bacteria</taxon>
        <taxon>Pseudomonadati</taxon>
        <taxon>Bacteroidota</taxon>
        <taxon>Chitinophagia</taxon>
        <taxon>Chitinophagales</taxon>
        <taxon>Chitinophagaceae</taxon>
        <taxon>Niastella</taxon>
    </lineage>
</organism>
<keyword evidence="1" id="KW-0732">Signal</keyword>
<dbReference type="RefSeq" id="WP_081145966.1">
    <property type="nucleotide sequence ID" value="NZ_LVYD01000024.1"/>
</dbReference>
<feature type="chain" id="PRO_5012258109" description="Type IX secretion system membrane protein PorP/SprF" evidence="1">
    <location>
        <begin position="23"/>
        <end position="333"/>
    </location>
</feature>
<dbReference type="InterPro" id="IPR019861">
    <property type="entry name" value="PorP/SprF_Bacteroidetes"/>
</dbReference>
<evidence type="ECO:0008006" key="4">
    <source>
        <dbReference type="Google" id="ProtNLM"/>
    </source>
</evidence>